<reference evidence="4 5" key="1">
    <citation type="submission" date="2019-01" db="EMBL/GenBank/DDBJ databases">
        <title>Draft genome sequences of the type strain Streptomyces sioyaensis DSM 40032 and its novel strain, TM32, a thermotolerant antibiotics-producing actinobacterium.</title>
        <authorList>
            <person name="Nakaew N."/>
            <person name="Lumyong S."/>
            <person name="Sloan W.T."/>
            <person name="Sungthong R."/>
        </authorList>
    </citation>
    <scope>NUCLEOTIDE SEQUENCE [LARGE SCALE GENOMIC DNA]</scope>
    <source>
        <strain evidence="4 5">DSM 40032</strain>
    </source>
</reference>
<evidence type="ECO:0000256" key="1">
    <source>
        <dbReference type="SAM" id="MobiDB-lite"/>
    </source>
</evidence>
<name>A0A4V1NNK0_9ACTN</name>
<sequence>MTADVPAGPHPSGAGAPGPAPTEPPEPHAAALAEALLAAGRGYPVIPLTRNKLPAIRSPHRGRPAAPPCRGECGRLGHGIHDASTDPLAIRRMFATAPWATGYGIACGRLPHHLIGVDLDTKNGADGLTALRFLAEQHDFPIPPTVTVLTPSGGRHLWFTGPPTPPVPNSAGRLAPGIDIRGTAGYLVGPGSVTTHGRYTHAPHTPRQPAPLPDTLLNLLLAPPPSAHRESPPGVPPQHAAALIRFVRTSPDGQRNARLFWAACRAHEAGLGQELAARLTKAARDTGLSAQEARATIASAARATPHSH</sequence>
<organism evidence="4 5">
    <name type="scientific">Streptomyces sioyaensis</name>
    <dbReference type="NCBI Taxonomy" id="67364"/>
    <lineage>
        <taxon>Bacteria</taxon>
        <taxon>Bacillati</taxon>
        <taxon>Actinomycetota</taxon>
        <taxon>Actinomycetes</taxon>
        <taxon>Kitasatosporales</taxon>
        <taxon>Streptomycetaceae</taxon>
        <taxon>Streptomyces</taxon>
    </lineage>
</organism>
<proteinExistence type="predicted"/>
<dbReference type="InterPro" id="IPR015330">
    <property type="entry name" value="DNA_primase/pol_bifunc_N"/>
</dbReference>
<dbReference type="AlphaFoldDB" id="A0A4V1NNK0"/>
<dbReference type="SMART" id="SM00943">
    <property type="entry name" value="Prim-Pol"/>
    <property type="match status" value="1"/>
</dbReference>
<accession>A0A4V1NNK0</accession>
<evidence type="ECO:0000313" key="4">
    <source>
        <dbReference type="EMBL" id="RXS56891.1"/>
    </source>
</evidence>
<protein>
    <recommendedName>
        <fullName evidence="6">DNA primase</fullName>
    </recommendedName>
</protein>
<dbReference type="InterPro" id="IPR014820">
    <property type="entry name" value="PriCT_1"/>
</dbReference>
<dbReference type="SUPFAM" id="SSF56747">
    <property type="entry name" value="Prim-pol domain"/>
    <property type="match status" value="1"/>
</dbReference>
<evidence type="ECO:0000313" key="5">
    <source>
        <dbReference type="Proteomes" id="UP000289482"/>
    </source>
</evidence>
<dbReference type="SMART" id="SM00942">
    <property type="entry name" value="PriCT_1"/>
    <property type="match status" value="1"/>
</dbReference>
<dbReference type="CDD" id="cd04859">
    <property type="entry name" value="Prim_Pol"/>
    <property type="match status" value="1"/>
</dbReference>
<feature type="domain" description="DNA primase/polymerase bifunctional N-terminal" evidence="3">
    <location>
        <begin position="35"/>
        <end position="216"/>
    </location>
</feature>
<dbReference type="Proteomes" id="UP000289482">
    <property type="component" value="Unassembled WGS sequence"/>
</dbReference>
<evidence type="ECO:0000259" key="2">
    <source>
        <dbReference type="SMART" id="SM00942"/>
    </source>
</evidence>
<gene>
    <name evidence="4" type="ORF">EST54_33340</name>
</gene>
<comment type="caution">
    <text evidence="4">The sequence shown here is derived from an EMBL/GenBank/DDBJ whole genome shotgun (WGS) entry which is preliminary data.</text>
</comment>
<evidence type="ECO:0008006" key="6">
    <source>
        <dbReference type="Google" id="ProtNLM"/>
    </source>
</evidence>
<feature type="compositionally biased region" description="Low complexity" evidence="1">
    <location>
        <begin position="1"/>
        <end position="14"/>
    </location>
</feature>
<evidence type="ECO:0000259" key="3">
    <source>
        <dbReference type="SMART" id="SM00943"/>
    </source>
</evidence>
<dbReference type="Pfam" id="PF09250">
    <property type="entry name" value="Prim-Pol"/>
    <property type="match status" value="1"/>
</dbReference>
<keyword evidence="5" id="KW-1185">Reference proteome</keyword>
<feature type="domain" description="Primase C-terminal 1" evidence="2">
    <location>
        <begin position="244"/>
        <end position="306"/>
    </location>
</feature>
<feature type="region of interest" description="Disordered" evidence="1">
    <location>
        <begin position="1"/>
        <end position="27"/>
    </location>
</feature>
<dbReference type="EMBL" id="SDIF01000235">
    <property type="protein sequence ID" value="RXS56891.1"/>
    <property type="molecule type" value="Genomic_DNA"/>
</dbReference>